<dbReference type="GO" id="GO:0042597">
    <property type="term" value="C:periplasmic space"/>
    <property type="evidence" value="ECO:0007669"/>
    <property type="project" value="UniProtKB-ARBA"/>
</dbReference>
<dbReference type="PANTHER" id="PTHR30290">
    <property type="entry name" value="PERIPLASMIC BINDING COMPONENT OF ABC TRANSPORTER"/>
    <property type="match status" value="1"/>
</dbReference>
<proteinExistence type="predicted"/>
<keyword evidence="1" id="KW-0472">Membrane</keyword>
<name>A0A2M7YPA8_9BACT</name>
<keyword evidence="1" id="KW-1133">Transmembrane helix</keyword>
<dbReference type="GO" id="GO:0043190">
    <property type="term" value="C:ATP-binding cassette (ABC) transporter complex"/>
    <property type="evidence" value="ECO:0007669"/>
    <property type="project" value="InterPro"/>
</dbReference>
<organism evidence="3 4">
    <name type="scientific">Candidatus Portnoybacteria bacterium CG_4_9_14_3_um_filter_40_10</name>
    <dbReference type="NCBI Taxonomy" id="1974804"/>
    <lineage>
        <taxon>Bacteria</taxon>
        <taxon>Candidatus Portnoyibacteriota</taxon>
    </lineage>
</organism>
<dbReference type="Gene3D" id="3.90.76.10">
    <property type="entry name" value="Dipeptide-binding Protein, Domain 1"/>
    <property type="match status" value="1"/>
</dbReference>
<sequence length="434" mass="50458">MPRFHLHKRSEGWRRTNVLRLNKFGKDHFKLKSFLNIWKVKKYPSWPQFRHFFKILTKKEKITFFVFLLLFAASFFSLLLSLYFKNTEIQPSPGGVFVEGVIGQPRFINPVYSMVSDVDQDLVELIFSGLLKYDENLKIVPDLAKNYEIKDGGKVYEVCLKDNLFWSDGKPLTVNDVIFTIKTIQNSDYKSPQIANWIGVEIEKISEQGIRFSLKNPYDSFLENLTQKIIPEHVWEDVGSQNFPLAIYNLKPVGSGPYKLKEFKQDKVGRITSLDLVRNQRYFGKTPYLPQISFRFFNTEKELIDAAKRKEIQGILPLDPDNYQYLKTLGFQDFHLFLPRYFAVFFNPDKSEILSDLNVRQALNYGIDKTELIEKVLLGYGKTVDSPVLPEIYGFSPPSKIYNFDLELAKTLLDKAGFIEKEGGSREKTVKKEL</sequence>
<feature type="transmembrane region" description="Helical" evidence="1">
    <location>
        <begin position="62"/>
        <end position="84"/>
    </location>
</feature>
<keyword evidence="1" id="KW-0812">Transmembrane</keyword>
<dbReference type="GO" id="GO:1904680">
    <property type="term" value="F:peptide transmembrane transporter activity"/>
    <property type="evidence" value="ECO:0007669"/>
    <property type="project" value="TreeGrafter"/>
</dbReference>
<dbReference type="Gene3D" id="3.10.105.10">
    <property type="entry name" value="Dipeptide-binding Protein, Domain 3"/>
    <property type="match status" value="1"/>
</dbReference>
<evidence type="ECO:0000313" key="4">
    <source>
        <dbReference type="Proteomes" id="UP000230434"/>
    </source>
</evidence>
<gene>
    <name evidence="3" type="ORF">CO159_01025</name>
</gene>
<dbReference type="InterPro" id="IPR030678">
    <property type="entry name" value="Peptide/Ni-bd"/>
</dbReference>
<dbReference type="SUPFAM" id="SSF53850">
    <property type="entry name" value="Periplasmic binding protein-like II"/>
    <property type="match status" value="1"/>
</dbReference>
<dbReference type="InterPro" id="IPR039424">
    <property type="entry name" value="SBP_5"/>
</dbReference>
<dbReference type="Proteomes" id="UP000230434">
    <property type="component" value="Unassembled WGS sequence"/>
</dbReference>
<dbReference type="Pfam" id="PF00496">
    <property type="entry name" value="SBP_bac_5"/>
    <property type="match status" value="1"/>
</dbReference>
<accession>A0A2M7YPA8</accession>
<dbReference type="AlphaFoldDB" id="A0A2M7YPA8"/>
<dbReference type="InterPro" id="IPR000914">
    <property type="entry name" value="SBP_5_dom"/>
</dbReference>
<evidence type="ECO:0000256" key="1">
    <source>
        <dbReference type="SAM" id="Phobius"/>
    </source>
</evidence>
<dbReference type="EMBL" id="PFWF01000022">
    <property type="protein sequence ID" value="PJA64821.1"/>
    <property type="molecule type" value="Genomic_DNA"/>
</dbReference>
<evidence type="ECO:0000313" key="3">
    <source>
        <dbReference type="EMBL" id="PJA64821.1"/>
    </source>
</evidence>
<feature type="domain" description="Solute-binding protein family 5" evidence="2">
    <location>
        <begin position="138"/>
        <end position="427"/>
    </location>
</feature>
<evidence type="ECO:0000259" key="2">
    <source>
        <dbReference type="Pfam" id="PF00496"/>
    </source>
</evidence>
<reference evidence="4" key="1">
    <citation type="submission" date="2017-09" db="EMBL/GenBank/DDBJ databases">
        <title>Depth-based differentiation of microbial function through sediment-hosted aquifers and enrichment of novel symbionts in the deep terrestrial subsurface.</title>
        <authorList>
            <person name="Probst A.J."/>
            <person name="Ladd B."/>
            <person name="Jarett J.K."/>
            <person name="Geller-Mcgrath D.E."/>
            <person name="Sieber C.M.K."/>
            <person name="Emerson J.B."/>
            <person name="Anantharaman K."/>
            <person name="Thomas B.C."/>
            <person name="Malmstrom R."/>
            <person name="Stieglmeier M."/>
            <person name="Klingl A."/>
            <person name="Woyke T."/>
            <person name="Ryan C.M."/>
            <person name="Banfield J.F."/>
        </authorList>
    </citation>
    <scope>NUCLEOTIDE SEQUENCE [LARGE SCALE GENOMIC DNA]</scope>
</reference>
<dbReference type="PIRSF" id="PIRSF002741">
    <property type="entry name" value="MppA"/>
    <property type="match status" value="1"/>
</dbReference>
<protein>
    <recommendedName>
        <fullName evidence="2">Solute-binding protein family 5 domain-containing protein</fullName>
    </recommendedName>
</protein>
<dbReference type="GO" id="GO:0015833">
    <property type="term" value="P:peptide transport"/>
    <property type="evidence" value="ECO:0007669"/>
    <property type="project" value="TreeGrafter"/>
</dbReference>
<feature type="non-terminal residue" evidence="3">
    <location>
        <position position="434"/>
    </location>
</feature>
<comment type="caution">
    <text evidence="3">The sequence shown here is derived from an EMBL/GenBank/DDBJ whole genome shotgun (WGS) entry which is preliminary data.</text>
</comment>
<dbReference type="Gene3D" id="3.40.190.10">
    <property type="entry name" value="Periplasmic binding protein-like II"/>
    <property type="match status" value="1"/>
</dbReference>